<keyword evidence="1" id="KW-0812">Transmembrane</keyword>
<keyword evidence="1" id="KW-1133">Transmembrane helix</keyword>
<evidence type="ECO:0000313" key="2">
    <source>
        <dbReference type="EMBL" id="PIO57694.1"/>
    </source>
</evidence>
<dbReference type="AlphaFoldDB" id="A0A2G9TI80"/>
<dbReference type="OrthoDB" id="5855386at2759"/>
<protein>
    <submittedName>
        <fullName evidence="2">Uncharacterized protein</fullName>
    </submittedName>
</protein>
<keyword evidence="3" id="KW-1185">Reference proteome</keyword>
<name>A0A2G9TI80_TELCI</name>
<feature type="transmembrane region" description="Helical" evidence="1">
    <location>
        <begin position="9"/>
        <end position="27"/>
    </location>
</feature>
<keyword evidence="1" id="KW-0472">Membrane</keyword>
<dbReference type="Proteomes" id="UP000230423">
    <property type="component" value="Unassembled WGS sequence"/>
</dbReference>
<feature type="non-terminal residue" evidence="2">
    <location>
        <position position="1"/>
    </location>
</feature>
<sequence>LFHPYSRRFYFLMLLATGFSCTTYMRIHLAITMTCMVNSTALAIMEDEIYHPEHQNFTVDVKIGIDKENSTFLDSQCERQADDGHPIVVDYGVSIFYTVR</sequence>
<evidence type="ECO:0000256" key="1">
    <source>
        <dbReference type="SAM" id="Phobius"/>
    </source>
</evidence>
<reference evidence="2 3" key="1">
    <citation type="submission" date="2015-09" db="EMBL/GenBank/DDBJ databases">
        <title>Draft genome of the parasitic nematode Teladorsagia circumcincta isolate WARC Sus (inbred).</title>
        <authorList>
            <person name="Mitreva M."/>
        </authorList>
    </citation>
    <scope>NUCLEOTIDE SEQUENCE [LARGE SCALE GENOMIC DNA]</scope>
    <source>
        <strain evidence="2 3">S</strain>
    </source>
</reference>
<accession>A0A2G9TI80</accession>
<gene>
    <name evidence="2" type="ORF">TELCIR_20886</name>
</gene>
<organism evidence="2 3">
    <name type="scientific">Teladorsagia circumcincta</name>
    <name type="common">Brown stomach worm</name>
    <name type="synonym">Ostertagia circumcincta</name>
    <dbReference type="NCBI Taxonomy" id="45464"/>
    <lineage>
        <taxon>Eukaryota</taxon>
        <taxon>Metazoa</taxon>
        <taxon>Ecdysozoa</taxon>
        <taxon>Nematoda</taxon>
        <taxon>Chromadorea</taxon>
        <taxon>Rhabditida</taxon>
        <taxon>Rhabditina</taxon>
        <taxon>Rhabditomorpha</taxon>
        <taxon>Strongyloidea</taxon>
        <taxon>Trichostrongylidae</taxon>
        <taxon>Teladorsagia</taxon>
    </lineage>
</organism>
<proteinExistence type="predicted"/>
<dbReference type="EMBL" id="KZ370990">
    <property type="protein sequence ID" value="PIO57694.1"/>
    <property type="molecule type" value="Genomic_DNA"/>
</dbReference>
<evidence type="ECO:0000313" key="3">
    <source>
        <dbReference type="Proteomes" id="UP000230423"/>
    </source>
</evidence>